<keyword evidence="1" id="KW-0812">Transmembrane</keyword>
<keyword evidence="1" id="KW-1133">Transmembrane helix</keyword>
<dbReference type="AlphaFoldDB" id="A0A443IDJ6"/>
<evidence type="ECO:0000313" key="3">
    <source>
        <dbReference type="Proteomes" id="UP000288794"/>
    </source>
</evidence>
<evidence type="ECO:0000313" key="2">
    <source>
        <dbReference type="EMBL" id="RWR02351.1"/>
    </source>
</evidence>
<protein>
    <submittedName>
        <fullName evidence="2">Uncharacterized protein</fullName>
    </submittedName>
</protein>
<keyword evidence="3" id="KW-1185">Reference proteome</keyword>
<feature type="transmembrane region" description="Helical" evidence="1">
    <location>
        <begin position="59"/>
        <end position="79"/>
    </location>
</feature>
<dbReference type="Proteomes" id="UP000288794">
    <property type="component" value="Unassembled WGS sequence"/>
</dbReference>
<gene>
    <name evidence="2" type="ORF">ED28_08195</name>
</gene>
<reference evidence="2 3" key="1">
    <citation type="submission" date="2014-04" db="EMBL/GenBank/DDBJ databases">
        <title>Draft genome sequence of Pantoea beijingensis strain LMG 27579, an emerging pathogen to Pleurotus eryngii with potential industrial application.</title>
        <authorList>
            <person name="Xu F."/>
            <person name="Liu Y."/>
            <person name="Wang S."/>
            <person name="Yin Y."/>
            <person name="Ma Y."/>
            <person name="Zhao S."/>
            <person name="Rong C."/>
        </authorList>
    </citation>
    <scope>NUCLEOTIDE SEQUENCE [LARGE SCALE GENOMIC DNA]</scope>
    <source>
        <strain evidence="2 3">LMG 27579</strain>
    </source>
</reference>
<name>A0A443IDJ6_9GAMM</name>
<sequence>MKEIKGDVLKEISGGNLTTTILDYFRNWGSDNNSEHQEWHSGSTIESPALGKGDQYGKAIATGLAAIAIFSISLVGGFAKGLFR</sequence>
<evidence type="ECO:0000256" key="1">
    <source>
        <dbReference type="SAM" id="Phobius"/>
    </source>
</evidence>
<comment type="caution">
    <text evidence="2">The sequence shown here is derived from an EMBL/GenBank/DDBJ whole genome shotgun (WGS) entry which is preliminary data.</text>
</comment>
<organism evidence="2 3">
    <name type="scientific">[Pantoea] beijingensis</name>
    <dbReference type="NCBI Taxonomy" id="1324864"/>
    <lineage>
        <taxon>Bacteria</taxon>
        <taxon>Pseudomonadati</taxon>
        <taxon>Pseudomonadota</taxon>
        <taxon>Gammaproteobacteria</taxon>
        <taxon>Enterobacterales</taxon>
        <taxon>Erwiniaceae</taxon>
        <taxon>Erwinia</taxon>
    </lineage>
</organism>
<dbReference type="EMBL" id="JMEE01000023">
    <property type="protein sequence ID" value="RWR02351.1"/>
    <property type="molecule type" value="Genomic_DNA"/>
</dbReference>
<accession>A0A443IDJ6</accession>
<proteinExistence type="predicted"/>
<keyword evidence="1" id="KW-0472">Membrane</keyword>
<dbReference type="RefSeq" id="WP_128176914.1">
    <property type="nucleotide sequence ID" value="NZ_CP071409.1"/>
</dbReference>